<dbReference type="Pfam" id="PF25023">
    <property type="entry name" value="TEN_YD-shell"/>
    <property type="match status" value="3"/>
</dbReference>
<accession>F2LC89</accession>
<dbReference type="PANTHER" id="PTHR32305:SF15">
    <property type="entry name" value="PROTEIN RHSA-RELATED"/>
    <property type="match status" value="1"/>
</dbReference>
<dbReference type="Pfam" id="PF05488">
    <property type="entry name" value="PAAR_motif"/>
    <property type="match status" value="1"/>
</dbReference>
<feature type="domain" description="Teneurin-like YD-shell" evidence="5">
    <location>
        <begin position="584"/>
        <end position="763"/>
    </location>
</feature>
<feature type="compositionally biased region" description="Polar residues" evidence="2">
    <location>
        <begin position="315"/>
        <end position="325"/>
    </location>
</feature>
<dbReference type="Pfam" id="PF20148">
    <property type="entry name" value="DUF6531"/>
    <property type="match status" value="1"/>
</dbReference>
<feature type="domain" description="Teneurin-like YD-shell" evidence="5">
    <location>
        <begin position="981"/>
        <end position="1321"/>
    </location>
</feature>
<evidence type="ECO:0000259" key="5">
    <source>
        <dbReference type="Pfam" id="PF25023"/>
    </source>
</evidence>
<keyword evidence="7" id="KW-1185">Reference proteome</keyword>
<proteinExistence type="predicted"/>
<dbReference type="eggNOG" id="COG4104">
    <property type="taxonomic scope" value="Bacteria"/>
</dbReference>
<dbReference type="InterPro" id="IPR022385">
    <property type="entry name" value="Rhs_assc_core"/>
</dbReference>
<feature type="domain" description="Teneurin-like YD-shell" evidence="5">
    <location>
        <begin position="841"/>
        <end position="966"/>
    </location>
</feature>
<dbReference type="STRING" id="999541.bgla_1g12200"/>
<gene>
    <name evidence="6" type="ordered locus">bgla_1g12200</name>
</gene>
<dbReference type="Gene3D" id="2.180.10.10">
    <property type="entry name" value="RHS repeat-associated core"/>
    <property type="match status" value="3"/>
</dbReference>
<dbReference type="CDD" id="cd14742">
    <property type="entry name" value="PAAR_RHS"/>
    <property type="match status" value="1"/>
</dbReference>
<protein>
    <submittedName>
        <fullName evidence="6">Rhs-related membrane protein</fullName>
    </submittedName>
</protein>
<dbReference type="InterPro" id="IPR056823">
    <property type="entry name" value="TEN-like_YD-shell"/>
</dbReference>
<evidence type="ECO:0000256" key="3">
    <source>
        <dbReference type="SAM" id="Phobius"/>
    </source>
</evidence>
<feature type="transmembrane region" description="Helical" evidence="3">
    <location>
        <begin position="164"/>
        <end position="185"/>
    </location>
</feature>
<dbReference type="KEGG" id="bgd:bgla_1g12200"/>
<keyword evidence="3" id="KW-0472">Membrane</keyword>
<dbReference type="Gene3D" id="2.60.200.60">
    <property type="match status" value="1"/>
</dbReference>
<dbReference type="InterPro" id="IPR045351">
    <property type="entry name" value="DUF6531"/>
</dbReference>
<dbReference type="EMBL" id="CP002599">
    <property type="protein sequence ID" value="AEA59897.1"/>
    <property type="molecule type" value="Genomic_DNA"/>
</dbReference>
<evidence type="ECO:0000256" key="1">
    <source>
        <dbReference type="ARBA" id="ARBA00022737"/>
    </source>
</evidence>
<feature type="domain" description="DUF6531" evidence="4">
    <location>
        <begin position="331"/>
        <end position="403"/>
    </location>
</feature>
<dbReference type="InterPro" id="IPR008727">
    <property type="entry name" value="PAAR_motif"/>
</dbReference>
<dbReference type="eggNOG" id="COG3209">
    <property type="taxonomic scope" value="Bacteria"/>
</dbReference>
<keyword evidence="3" id="KW-1133">Transmembrane helix</keyword>
<dbReference type="NCBIfam" id="TIGR01643">
    <property type="entry name" value="YD_repeat_2x"/>
    <property type="match status" value="4"/>
</dbReference>
<evidence type="ECO:0000259" key="4">
    <source>
        <dbReference type="Pfam" id="PF20148"/>
    </source>
</evidence>
<evidence type="ECO:0000313" key="6">
    <source>
        <dbReference type="EMBL" id="AEA59897.1"/>
    </source>
</evidence>
<sequence length="1496" mass="163775">MSDSTTPTYQEPSGSAEQRVANLQTLEDGEKTKQQQMGWVDGANYGMTGADIGYAAYAGGSAALAGGAGGAAALGAGALAAAPAVIAFGGAMLLEKIGVTGAMASGFTRLGDALGLTIGRGDPHPACVGDDIAHSSGFWGMVAGLAVGVAIGAAIAATVATGGLAGAVIVGCVMAGGLSLGSALAQASQSMGSNCGKIMTGSRTVYFEKKKVARVTDLVQCEHHSGAPEPLVEGSRTIFVNGLPLVRIGHETHCSGKVNSGRNSIWIDKTTGQYGPKNPELTAGQEFLAGLLGGLIGAKLGHMAGEHFKPRSSESVEQSGVNEKNSTCDEDPVDVATGEVVEIRRDLAIPGVLPLELTRRYRTRSTEAGLLGERWSDNWSQHLRFDGGRMVRFHDGAGLALGFDAPQAALDGINLREPRYRLVGCRREPRLIDRDTRQVRVFAPLDAERASRLERIEDLDGNAIAFAYDEAGRLAELRHSDGYRLELAYDRDAPCPERIVLHDADGGAQTLVEYAYRHGQLVRAASFQFGTLGYDYDARGWMTNWRDSGRTDVHYLYDGEGRVVETGTRQGFHTGRFVYEHRRTRVIDADGERIYDYDGEGLVHAYTDALGHCTRIEWALGRQLARVDALGRRTEFRYDARGQLVAIVDASGSEARFEYDDAQQLVAVRLPTGLRVELEYDHLRRLIARKAPDGTTTSYRYGARGELLRIVQGDRETRLDYDARLRSSEIVLPGGARFRRQVDVLGRLLEETGPDGQCTRFDYRAGPDNPRGALRTITRPDGTTAQARYDSEGLAIELIDPLGRSVKRAYGPFDMLRESIDAAGQVTRFEHDHATRFARVTNALGESWTYRYDAAGRLASETDWGGRTTHYERDACGRLVQRRFADGGIWRYAYDDGDRVSEIDAGDVRLVYRYDANGRIAAAQVLGEAPHTIRFAYDASGRLVGEDQHGALLRHAYDANGRRNWRGTAGRETSYEHDALGGLTRVGALSISRDVLSRDTGRRAGEFVAHRQYDVMGRIQRQIAGPHAAFEALQGGAADALAQLQRQVYHYDAAGQLERVETGQDVRDYQHDLRGQVVSVGSLLQPAEHYAYDAAMNIAAHGRRGPDDTHRYARGGLPEQIGHTRYRYDARGRTIEKTVEQPGFRPRTWQYRWDGLNRLVRVVTPERGVWAYRYDAFNRRVAKQRVGAPERVRFQWDGNLLAEHWTEQRDGTTGQVVTWHIEPGSFAPLAQETDAGLYPVLGDQVGLPCAVFDTRGRAVWQSGGTLWGKLMAAGQVAANDADAAIDTTLRFPGQWADEESGLSYNLQRYYDPDSGRYLSVDPIGLAGGFNTQAYVADPLAWADPLGLVGCSTKLGKNMMEDMGLPRSTGWKGYQAHHVIPKELYNHPALERINYDIDSADNGIFLRKTDDGVSTMSRHQGNHDGYTQSVKDALDKIDLNQSNSEIAKQVADIQNVAKKGMQDGYPIRPLDMDPAGGQAGNSRVYNMWSGIFSKGGW</sequence>
<reference evidence="6 7" key="1">
    <citation type="journal article" date="2011" name="J. Bacteriol.">
        <title>Complete genome sequence of Burkholderia gladioli BSR3.</title>
        <authorList>
            <person name="Seo Y.S."/>
            <person name="Lim J."/>
            <person name="Choi B.S."/>
            <person name="Kim H."/>
            <person name="Goo E."/>
            <person name="Lee B."/>
            <person name="Lim J.S."/>
            <person name="Choi I.Y."/>
            <person name="Moon J.S."/>
            <person name="Kim J."/>
            <person name="Hwang I."/>
        </authorList>
    </citation>
    <scope>NUCLEOTIDE SEQUENCE [LARGE SCALE GENOMIC DNA]</scope>
    <source>
        <strain evidence="6 7">BSR3</strain>
    </source>
</reference>
<dbReference type="RefSeq" id="WP_013697246.1">
    <property type="nucleotide sequence ID" value="NC_015381.1"/>
</dbReference>
<dbReference type="Proteomes" id="UP000008316">
    <property type="component" value="Chromosome 1"/>
</dbReference>
<dbReference type="NCBIfam" id="TIGR03696">
    <property type="entry name" value="Rhs_assc_core"/>
    <property type="match status" value="1"/>
</dbReference>
<dbReference type="InterPro" id="IPR032871">
    <property type="entry name" value="AHH_dom_containing"/>
</dbReference>
<keyword evidence="3" id="KW-0812">Transmembrane</keyword>
<dbReference type="HOGENOM" id="CLU_001218_1_7_4"/>
<organism evidence="6 7">
    <name type="scientific">Burkholderia gladioli (strain BSR3)</name>
    <dbReference type="NCBI Taxonomy" id="999541"/>
    <lineage>
        <taxon>Bacteria</taxon>
        <taxon>Pseudomonadati</taxon>
        <taxon>Pseudomonadota</taxon>
        <taxon>Betaproteobacteria</taxon>
        <taxon>Burkholderiales</taxon>
        <taxon>Burkholderiaceae</taxon>
        <taxon>Burkholderia</taxon>
    </lineage>
</organism>
<feature type="region of interest" description="Disordered" evidence="2">
    <location>
        <begin position="309"/>
        <end position="331"/>
    </location>
</feature>
<dbReference type="Pfam" id="PF14412">
    <property type="entry name" value="AHH"/>
    <property type="match status" value="1"/>
</dbReference>
<evidence type="ECO:0000313" key="7">
    <source>
        <dbReference type="Proteomes" id="UP000008316"/>
    </source>
</evidence>
<keyword evidence="1" id="KW-0677">Repeat</keyword>
<feature type="transmembrane region" description="Helical" evidence="3">
    <location>
        <begin position="137"/>
        <end position="157"/>
    </location>
</feature>
<dbReference type="PANTHER" id="PTHR32305">
    <property type="match status" value="1"/>
</dbReference>
<evidence type="ECO:0000256" key="2">
    <source>
        <dbReference type="SAM" id="MobiDB-lite"/>
    </source>
</evidence>
<name>F2LC89_BURGS</name>
<dbReference type="InterPro" id="IPR006530">
    <property type="entry name" value="YD"/>
</dbReference>
<dbReference type="PRINTS" id="PR00394">
    <property type="entry name" value="RHSPROTEIN"/>
</dbReference>
<dbReference type="InterPro" id="IPR050708">
    <property type="entry name" value="T6SS_VgrG/RHS"/>
</dbReference>